<evidence type="ECO:0000259" key="8">
    <source>
        <dbReference type="PROSITE" id="PS50928"/>
    </source>
</evidence>
<dbReference type="Pfam" id="PF00528">
    <property type="entry name" value="BPD_transp_1"/>
    <property type="match status" value="1"/>
</dbReference>
<feature type="transmembrane region" description="Helical" evidence="7">
    <location>
        <begin position="178"/>
        <end position="198"/>
    </location>
</feature>
<dbReference type="OrthoDB" id="9805855at2"/>
<dbReference type="Gene3D" id="1.10.3720.10">
    <property type="entry name" value="MetI-like"/>
    <property type="match status" value="1"/>
</dbReference>
<proteinExistence type="inferred from homology"/>
<dbReference type="PANTHER" id="PTHR43163:SF6">
    <property type="entry name" value="DIPEPTIDE TRANSPORT SYSTEM PERMEASE PROTEIN DPPB-RELATED"/>
    <property type="match status" value="1"/>
</dbReference>
<dbReference type="PANTHER" id="PTHR43163">
    <property type="entry name" value="DIPEPTIDE TRANSPORT SYSTEM PERMEASE PROTEIN DPPB-RELATED"/>
    <property type="match status" value="1"/>
</dbReference>
<keyword evidence="3" id="KW-1003">Cell membrane</keyword>
<organism evidence="9 10">
    <name type="scientific">Bradyrhizobium betae</name>
    <dbReference type="NCBI Taxonomy" id="244734"/>
    <lineage>
        <taxon>Bacteria</taxon>
        <taxon>Pseudomonadati</taxon>
        <taxon>Pseudomonadota</taxon>
        <taxon>Alphaproteobacteria</taxon>
        <taxon>Hyphomicrobiales</taxon>
        <taxon>Nitrobacteraceae</taxon>
        <taxon>Bradyrhizobium</taxon>
    </lineage>
</organism>
<keyword evidence="6 7" id="KW-0472">Membrane</keyword>
<evidence type="ECO:0000256" key="4">
    <source>
        <dbReference type="ARBA" id="ARBA00022692"/>
    </source>
</evidence>
<protein>
    <submittedName>
        <fullName evidence="9">Peptide ABC transporter</fullName>
    </submittedName>
</protein>
<dbReference type="RefSeq" id="WP_129267286.1">
    <property type="nucleotide sequence ID" value="NZ_MZXW01000004.1"/>
</dbReference>
<feature type="domain" description="ABC transmembrane type-1" evidence="8">
    <location>
        <begin position="95"/>
        <end position="305"/>
    </location>
</feature>
<feature type="transmembrane region" description="Helical" evidence="7">
    <location>
        <begin position="135"/>
        <end position="158"/>
    </location>
</feature>
<dbReference type="Pfam" id="PF19300">
    <property type="entry name" value="BPD_transp_1_N"/>
    <property type="match status" value="1"/>
</dbReference>
<dbReference type="GO" id="GO:0005886">
    <property type="term" value="C:plasma membrane"/>
    <property type="evidence" value="ECO:0007669"/>
    <property type="project" value="UniProtKB-SubCell"/>
</dbReference>
<evidence type="ECO:0000313" key="10">
    <source>
        <dbReference type="Proteomes" id="UP000290819"/>
    </source>
</evidence>
<sequence>MFRAITVRLMQSIPVLLLVAVLSFILMHLLPGDPAVVIAGADATPAAVERIRRELGLDQPIWQQLLSWFLNLAQGKFGSSLVLNQTVLSAVAERLPVTLSLAALSLAITLPLGITLGILAAYFRSSWIDAGVMMIALIGVSVPSFWIAILSVILFSVTLGWVPSSGYAPLLTAGPGPWFASLIQPAMVLSLFQIGFLARMTRSAMLDVLDQDFIRTARAKGVSEWRTVGKHGFRNALVAVVTVGGIILSLLIGGSVVVEQVFALPGIGRLVVQGIMARDYPLIQGTMLLFGFAFVLINVAVDIIYTLVDPRVRYD</sequence>
<dbReference type="EMBL" id="MZXW01000004">
    <property type="protein sequence ID" value="RXT53941.1"/>
    <property type="molecule type" value="Genomic_DNA"/>
</dbReference>
<evidence type="ECO:0000256" key="5">
    <source>
        <dbReference type="ARBA" id="ARBA00022989"/>
    </source>
</evidence>
<dbReference type="GO" id="GO:0071916">
    <property type="term" value="F:dipeptide transmembrane transporter activity"/>
    <property type="evidence" value="ECO:0007669"/>
    <property type="project" value="TreeGrafter"/>
</dbReference>
<dbReference type="AlphaFoldDB" id="A0A4Q1VMS6"/>
<feature type="transmembrane region" description="Helical" evidence="7">
    <location>
        <begin position="236"/>
        <end position="262"/>
    </location>
</feature>
<evidence type="ECO:0000256" key="2">
    <source>
        <dbReference type="ARBA" id="ARBA00022448"/>
    </source>
</evidence>
<dbReference type="PROSITE" id="PS50928">
    <property type="entry name" value="ABC_TM1"/>
    <property type="match status" value="1"/>
</dbReference>
<evidence type="ECO:0000256" key="1">
    <source>
        <dbReference type="ARBA" id="ARBA00004651"/>
    </source>
</evidence>
<accession>A0A4Q1VMS6</accession>
<dbReference type="InterPro" id="IPR045621">
    <property type="entry name" value="BPD_transp_1_N"/>
</dbReference>
<dbReference type="InterPro" id="IPR000515">
    <property type="entry name" value="MetI-like"/>
</dbReference>
<evidence type="ECO:0000313" key="9">
    <source>
        <dbReference type="EMBL" id="RXT53941.1"/>
    </source>
</evidence>
<feature type="transmembrane region" description="Helical" evidence="7">
    <location>
        <begin position="282"/>
        <end position="308"/>
    </location>
</feature>
<evidence type="ECO:0000256" key="3">
    <source>
        <dbReference type="ARBA" id="ARBA00022475"/>
    </source>
</evidence>
<dbReference type="CDD" id="cd06261">
    <property type="entry name" value="TM_PBP2"/>
    <property type="match status" value="1"/>
</dbReference>
<reference evidence="9 10" key="1">
    <citation type="submission" date="2017-03" db="EMBL/GenBank/DDBJ databases">
        <authorList>
            <person name="Safronova V.I."/>
            <person name="Sazanova A.L."/>
            <person name="Chirak E.R."/>
        </authorList>
    </citation>
    <scope>NUCLEOTIDE SEQUENCE [LARGE SCALE GENOMIC DNA]</scope>
    <source>
        <strain evidence="9 10">Opo-243</strain>
    </source>
</reference>
<comment type="similarity">
    <text evidence="7">Belongs to the binding-protein-dependent transport system permease family.</text>
</comment>
<comment type="caution">
    <text evidence="9">The sequence shown here is derived from an EMBL/GenBank/DDBJ whole genome shotgun (WGS) entry which is preliminary data.</text>
</comment>
<keyword evidence="2 7" id="KW-0813">Transport</keyword>
<gene>
    <name evidence="9" type="ORF">B5V03_00255</name>
</gene>
<evidence type="ECO:0000256" key="6">
    <source>
        <dbReference type="ARBA" id="ARBA00023136"/>
    </source>
</evidence>
<evidence type="ECO:0000256" key="7">
    <source>
        <dbReference type="RuleBase" id="RU363032"/>
    </source>
</evidence>
<comment type="subcellular location">
    <subcellularLocation>
        <location evidence="1 7">Cell membrane</location>
        <topology evidence="1 7">Multi-pass membrane protein</topology>
    </subcellularLocation>
</comment>
<dbReference type="InterPro" id="IPR035906">
    <property type="entry name" value="MetI-like_sf"/>
</dbReference>
<keyword evidence="10" id="KW-1185">Reference proteome</keyword>
<dbReference type="SUPFAM" id="SSF161098">
    <property type="entry name" value="MetI-like"/>
    <property type="match status" value="1"/>
</dbReference>
<dbReference type="Proteomes" id="UP000290819">
    <property type="component" value="Unassembled WGS sequence"/>
</dbReference>
<keyword evidence="4 7" id="KW-0812">Transmembrane</keyword>
<name>A0A4Q1VMS6_9BRAD</name>
<keyword evidence="5 7" id="KW-1133">Transmembrane helix</keyword>
<feature type="transmembrane region" description="Helical" evidence="7">
    <location>
        <begin position="101"/>
        <end position="123"/>
    </location>
</feature>